<accession>A0A562UAF4</accession>
<comment type="caution">
    <text evidence="3">The sequence shown here is derived from an EMBL/GenBank/DDBJ whole genome shotgun (WGS) entry which is preliminary data.</text>
</comment>
<dbReference type="Pfam" id="PF13585">
    <property type="entry name" value="CHU_C"/>
    <property type="match status" value="1"/>
</dbReference>
<organism evidence="3 4">
    <name type="scientific">Mucilaginibacter frigoritolerans</name>
    <dbReference type="NCBI Taxonomy" id="652788"/>
    <lineage>
        <taxon>Bacteria</taxon>
        <taxon>Pseudomonadati</taxon>
        <taxon>Bacteroidota</taxon>
        <taxon>Sphingobacteriia</taxon>
        <taxon>Sphingobacteriales</taxon>
        <taxon>Sphingobacteriaceae</taxon>
        <taxon>Mucilaginibacter</taxon>
    </lineage>
</organism>
<dbReference type="Pfam" id="PF19081">
    <property type="entry name" value="Ig_7"/>
    <property type="match status" value="1"/>
</dbReference>
<dbReference type="NCBIfam" id="TIGR04131">
    <property type="entry name" value="Bac_Flav_CTERM"/>
    <property type="match status" value="1"/>
</dbReference>
<feature type="domain" description="Ig-like" evidence="2">
    <location>
        <begin position="959"/>
        <end position="1036"/>
    </location>
</feature>
<dbReference type="InterPro" id="IPR044023">
    <property type="entry name" value="Ig_7"/>
</dbReference>
<proteinExistence type="predicted"/>
<reference evidence="3 4" key="1">
    <citation type="submission" date="2019-07" db="EMBL/GenBank/DDBJ databases">
        <title>Genomic Encyclopedia of Archaeal and Bacterial Type Strains, Phase II (KMG-II): from individual species to whole genera.</title>
        <authorList>
            <person name="Goeker M."/>
        </authorList>
    </citation>
    <scope>NUCLEOTIDE SEQUENCE [LARGE SCALE GENOMIC DNA]</scope>
    <source>
        <strain evidence="3 4">ATCC BAA-1854</strain>
    </source>
</reference>
<evidence type="ECO:0000313" key="4">
    <source>
        <dbReference type="Proteomes" id="UP000317010"/>
    </source>
</evidence>
<protein>
    <submittedName>
        <fullName evidence="3">Gliding motility-associated-like protein</fullName>
    </submittedName>
</protein>
<dbReference type="RefSeq" id="WP_144910662.1">
    <property type="nucleotide sequence ID" value="NZ_VLLI01000003.1"/>
</dbReference>
<sequence length="1126" mass="118501">MRFFKLFFLVLFTFICNAAFAVTFIVTSNADSGPGTLRQALLDAAANGTLPTDIITFNLPGTGQAAITITLQTQLPDVSANLIIDGTTQPGAFLGVSNAKIIITPATPAANFNGFNVSASVNPGDQVAFYGLCIMGFSPNQAGLGHGIVTNANCNLIIGAPGKGNIISGNNFAFLGYFQNAVIQSNFIGVAPDGVTPFNNSSVLYSAQDYNGLLIGGALQTDGNVILGGGTSGINFGGAVNGVTKSVTIQNNYFNTDYTGTKSINSANNSCILVNDANSTINVISNIFSASEVGVAAANASSIVVKGNYFGIDKTQAFPLGSGTQAIDENTNVNAVIGGTTPADQNVFTNYQNPILAFGCTTNVIENMFYCNATVQLNDLNGGTNFIRITTLTATSVAGDAPAGATVQLYNTATKCNSCNPNQWFATVTANGSGKWQYNGPTVQNVLASSTVNNNTVGFQIDALSQSEVTIVNYDCHHGGSISLNEPRLGEFQMLWTDSNGQLVGNGQSISNLQPGTYNLQISENGACPSVSNSFTVIDLTSHVYPSTFQLNCSQPTGYFTAYPGTVSGITVTNYYWSDANGNIISTTNKVTNLAAGSYYLYITDSNGCNSAPALFQVLAAAPPPVIDASNAVITDATCNLANGSITGLVLTNAVGANYTWYNTNGTALSYNNTNLINAPAGQYYLQVNYNFNCPPVKSAIFTINEKNVITMDESAVVTSSASCTNSNGSITGIVVTGATQYQWFNASNQIAGNGADLLNAPSGNYYLVASNSTCSKQSAVYTIGNIPAFKNYQSTYTSTDAYCSSNGSITVTFDPNLTPAAYIWLTPGGVEVGNSNVLTNQPAGTYQLYVTDNNQCQSYYNSYSINEIPQLQVVPGSAQVNDDQCLQGTGSITNILINGGIPPYTYNWTNALGQSITTNLNLTGITPGIYTLQVKDATACDIATLDYAVGNTTEPISSPTANNVQVCSAGEIVIAVNNVQAGYGYHLYDSNISSNILQDAPNGMFKVPVSGTRSYFITQYLGNCESARTEVLVTVGATDISIPNAFTPNNDGINDYWDIKGIENYPNAVVQVFNRYGQKVFESKGYGNPFNGTLGGNNLPVGVYYYIINLKSNCSLLSGSLTLLR</sequence>
<dbReference type="Proteomes" id="UP000317010">
    <property type="component" value="Unassembled WGS sequence"/>
</dbReference>
<evidence type="ECO:0000259" key="2">
    <source>
        <dbReference type="Pfam" id="PF19081"/>
    </source>
</evidence>
<feature type="chain" id="PRO_5022009741" evidence="1">
    <location>
        <begin position="22"/>
        <end position="1126"/>
    </location>
</feature>
<name>A0A562UAF4_9SPHI</name>
<gene>
    <name evidence="3" type="ORF">JN11_01227</name>
</gene>
<dbReference type="EMBL" id="VLLI01000003">
    <property type="protein sequence ID" value="TWJ02255.1"/>
    <property type="molecule type" value="Genomic_DNA"/>
</dbReference>
<feature type="signal peptide" evidence="1">
    <location>
        <begin position="1"/>
        <end position="21"/>
    </location>
</feature>
<keyword evidence="1" id="KW-0732">Signal</keyword>
<dbReference type="InterPro" id="IPR026341">
    <property type="entry name" value="T9SS_type_B"/>
</dbReference>
<dbReference type="OrthoDB" id="635358at2"/>
<evidence type="ECO:0000313" key="3">
    <source>
        <dbReference type="EMBL" id="TWJ02255.1"/>
    </source>
</evidence>
<dbReference type="AlphaFoldDB" id="A0A562UAF4"/>
<keyword evidence="4" id="KW-1185">Reference proteome</keyword>
<evidence type="ECO:0000256" key="1">
    <source>
        <dbReference type="SAM" id="SignalP"/>
    </source>
</evidence>